<dbReference type="EMBL" id="MU839858">
    <property type="protein sequence ID" value="KAK1749440.1"/>
    <property type="molecule type" value="Genomic_DNA"/>
</dbReference>
<feature type="compositionally biased region" description="Polar residues" evidence="1">
    <location>
        <begin position="57"/>
        <end position="76"/>
    </location>
</feature>
<reference evidence="3" key="1">
    <citation type="submission" date="2023-06" db="EMBL/GenBank/DDBJ databases">
        <title>Genome-scale phylogeny and comparative genomics of the fungal order Sordariales.</title>
        <authorList>
            <consortium name="Lawrence Berkeley National Laboratory"/>
            <person name="Hensen N."/>
            <person name="Bonometti L."/>
            <person name="Westerberg I."/>
            <person name="Brannstrom I.O."/>
            <person name="Guillou S."/>
            <person name="Cros-Aarteil S."/>
            <person name="Calhoun S."/>
            <person name="Haridas S."/>
            <person name="Kuo A."/>
            <person name="Mondo S."/>
            <person name="Pangilinan J."/>
            <person name="Riley R."/>
            <person name="Labutti K."/>
            <person name="Andreopoulos B."/>
            <person name="Lipzen A."/>
            <person name="Chen C."/>
            <person name="Yanf M."/>
            <person name="Daum C."/>
            <person name="Ng V."/>
            <person name="Clum A."/>
            <person name="Steindorff A."/>
            <person name="Ohm R."/>
            <person name="Martin F."/>
            <person name="Silar P."/>
            <person name="Natvig D."/>
            <person name="Lalanne C."/>
            <person name="Gautier V."/>
            <person name="Ament-Velasquez S.L."/>
            <person name="Kruys A."/>
            <person name="Hutchinson M.I."/>
            <person name="Powell A.J."/>
            <person name="Barry K."/>
            <person name="Miller A.N."/>
            <person name="Grigoriev I.V."/>
            <person name="Debuchy R."/>
            <person name="Gladieux P."/>
            <person name="Thoren M.H."/>
            <person name="Johannesson H."/>
        </authorList>
    </citation>
    <scope>NUCLEOTIDE SEQUENCE</scope>
    <source>
        <strain evidence="3">PSN4</strain>
    </source>
</reference>
<feature type="transmembrane region" description="Helical" evidence="2">
    <location>
        <begin position="124"/>
        <end position="145"/>
    </location>
</feature>
<gene>
    <name evidence="3" type="ORF">QBC47DRAFT_408011</name>
</gene>
<comment type="caution">
    <text evidence="3">The sequence shown here is derived from an EMBL/GenBank/DDBJ whole genome shotgun (WGS) entry which is preliminary data.</text>
</comment>
<feature type="region of interest" description="Disordered" evidence="1">
    <location>
        <begin position="91"/>
        <end position="119"/>
    </location>
</feature>
<name>A0AAJ0B1G4_9PEZI</name>
<keyword evidence="4" id="KW-1185">Reference proteome</keyword>
<keyword evidence="2" id="KW-0812">Transmembrane</keyword>
<sequence>MSSLASSSSSGAGRGPGHRPADPSTADESSRRQRRREFQEQRDTAKAAAAAGDRQRSTANSPYTDRPVSSTPSAPSESIHRILNLEAHHTRRVPQRLIPTPPSQSHTPTKPVENKPKQDELGSWGINLSALWWFMSLGKTVWWWFLHPVFSFVAKLAVQFFLVLTMLVAVASVLLWAAQGTGHLAHWSFCSVVPQQVTTWSWLGCTSPEADWYTPSGSGTDASANVHNHSVLDLDLIDVDLDTALRMAADAAEVILEDMKARRVEPLQEQVQQAFSQSKAKIEKLRSTAHNLTSNIERDRVALAELLNEMAAQPVRPNSLLNRLTVSLFGHISSASSTMQTRISRACGTLRFAKSWREVMLEGDLREAAMNDALVLNFLKRPVHEAGWDNKRDADAGRARRDRERARAEMTKGRGDNKGRRDIQLRESILAAEEEVTGARSLAIAKTAVIQAGLSNIKNRFSGLRKHVDADIAGIRYLLGELPQLETKAAAWPAAVSASEVQSVEEGLVKKLTSYLRTIRKRYDAYKSS</sequence>
<evidence type="ECO:0000256" key="1">
    <source>
        <dbReference type="SAM" id="MobiDB-lite"/>
    </source>
</evidence>
<evidence type="ECO:0000313" key="4">
    <source>
        <dbReference type="Proteomes" id="UP001239445"/>
    </source>
</evidence>
<feature type="region of interest" description="Disordered" evidence="1">
    <location>
        <begin position="389"/>
        <end position="419"/>
    </location>
</feature>
<feature type="compositionally biased region" description="Low complexity" evidence="1">
    <location>
        <begin position="1"/>
        <end position="11"/>
    </location>
</feature>
<accession>A0AAJ0B1G4</accession>
<protein>
    <submittedName>
        <fullName evidence="3">Uncharacterized protein</fullName>
    </submittedName>
</protein>
<keyword evidence="2" id="KW-0472">Membrane</keyword>
<keyword evidence="2" id="KW-1133">Transmembrane helix</keyword>
<feature type="transmembrane region" description="Helical" evidence="2">
    <location>
        <begin position="157"/>
        <end position="178"/>
    </location>
</feature>
<proteinExistence type="predicted"/>
<dbReference type="Proteomes" id="UP001239445">
    <property type="component" value="Unassembled WGS sequence"/>
</dbReference>
<dbReference type="AlphaFoldDB" id="A0AAJ0B1G4"/>
<feature type="region of interest" description="Disordered" evidence="1">
    <location>
        <begin position="1"/>
        <end position="77"/>
    </location>
</feature>
<feature type="compositionally biased region" description="Basic and acidic residues" evidence="1">
    <location>
        <begin position="28"/>
        <end position="45"/>
    </location>
</feature>
<evidence type="ECO:0000256" key="2">
    <source>
        <dbReference type="SAM" id="Phobius"/>
    </source>
</evidence>
<evidence type="ECO:0000313" key="3">
    <source>
        <dbReference type="EMBL" id="KAK1749440.1"/>
    </source>
</evidence>
<organism evidence="3 4">
    <name type="scientific">Echria macrotheca</name>
    <dbReference type="NCBI Taxonomy" id="438768"/>
    <lineage>
        <taxon>Eukaryota</taxon>
        <taxon>Fungi</taxon>
        <taxon>Dikarya</taxon>
        <taxon>Ascomycota</taxon>
        <taxon>Pezizomycotina</taxon>
        <taxon>Sordariomycetes</taxon>
        <taxon>Sordariomycetidae</taxon>
        <taxon>Sordariales</taxon>
        <taxon>Schizotheciaceae</taxon>
        <taxon>Echria</taxon>
    </lineage>
</organism>